<proteinExistence type="predicted"/>
<dbReference type="HOGENOM" id="CLU_3366079_0_0_6"/>
<reference evidence="1 2" key="1">
    <citation type="submission" date="2006-02" db="EMBL/GenBank/DDBJ databases">
        <authorList>
            <person name="Waterbury J."/>
            <person name="Ferriera S."/>
            <person name="Johnson J."/>
            <person name="Kravitz S."/>
            <person name="Halpern A."/>
            <person name="Remington K."/>
            <person name="Beeson K."/>
            <person name="Tran B."/>
            <person name="Rogers Y.-H."/>
            <person name="Friedman R."/>
            <person name="Venter J.C."/>
        </authorList>
    </citation>
    <scope>NUCLEOTIDE SEQUENCE [LARGE SCALE GENOMIC DNA]</scope>
    <source>
        <strain evidence="1 2">Nb-231</strain>
    </source>
</reference>
<dbReference type="AlphaFoldDB" id="A4BR73"/>
<gene>
    <name evidence="1" type="ORF">NB231_03160</name>
</gene>
<sequence length="35" mass="3864">MLNEGRTRVDDEASFKMVGRCTAVLSALVQRLEPA</sequence>
<comment type="caution">
    <text evidence="1">The sequence shown here is derived from an EMBL/GenBank/DDBJ whole genome shotgun (WGS) entry which is preliminary data.</text>
</comment>
<name>A4BR73_9GAMM</name>
<keyword evidence="2" id="KW-1185">Reference proteome</keyword>
<evidence type="ECO:0000313" key="2">
    <source>
        <dbReference type="Proteomes" id="UP000003374"/>
    </source>
</evidence>
<protein>
    <submittedName>
        <fullName evidence="1">Uncharacterized protein</fullName>
    </submittedName>
</protein>
<evidence type="ECO:0000313" key="1">
    <source>
        <dbReference type="EMBL" id="EAR21695.1"/>
    </source>
</evidence>
<dbReference type="Proteomes" id="UP000003374">
    <property type="component" value="Unassembled WGS sequence"/>
</dbReference>
<dbReference type="EMBL" id="AAOF01000006">
    <property type="protein sequence ID" value="EAR21695.1"/>
    <property type="molecule type" value="Genomic_DNA"/>
</dbReference>
<accession>A4BR73</accession>
<organism evidence="1 2">
    <name type="scientific">Nitrococcus mobilis Nb-231</name>
    <dbReference type="NCBI Taxonomy" id="314278"/>
    <lineage>
        <taxon>Bacteria</taxon>
        <taxon>Pseudomonadati</taxon>
        <taxon>Pseudomonadota</taxon>
        <taxon>Gammaproteobacteria</taxon>
        <taxon>Chromatiales</taxon>
        <taxon>Ectothiorhodospiraceae</taxon>
        <taxon>Nitrococcus</taxon>
    </lineage>
</organism>